<keyword evidence="2" id="KW-1185">Reference proteome</keyword>
<evidence type="ECO:0000313" key="1">
    <source>
        <dbReference type="EMBL" id="CAJ2646400.1"/>
    </source>
</evidence>
<dbReference type="Proteomes" id="UP001177021">
    <property type="component" value="Unassembled WGS sequence"/>
</dbReference>
<name>A0ACB0JN37_TRIPR</name>
<dbReference type="EMBL" id="CASHSV030000109">
    <property type="protein sequence ID" value="CAJ2646400.1"/>
    <property type="molecule type" value="Genomic_DNA"/>
</dbReference>
<protein>
    <submittedName>
        <fullName evidence="1">Uncharacterized protein</fullName>
    </submittedName>
</protein>
<organism evidence="1 2">
    <name type="scientific">Trifolium pratense</name>
    <name type="common">Red clover</name>
    <dbReference type="NCBI Taxonomy" id="57577"/>
    <lineage>
        <taxon>Eukaryota</taxon>
        <taxon>Viridiplantae</taxon>
        <taxon>Streptophyta</taxon>
        <taxon>Embryophyta</taxon>
        <taxon>Tracheophyta</taxon>
        <taxon>Spermatophyta</taxon>
        <taxon>Magnoliopsida</taxon>
        <taxon>eudicotyledons</taxon>
        <taxon>Gunneridae</taxon>
        <taxon>Pentapetalae</taxon>
        <taxon>rosids</taxon>
        <taxon>fabids</taxon>
        <taxon>Fabales</taxon>
        <taxon>Fabaceae</taxon>
        <taxon>Papilionoideae</taxon>
        <taxon>50 kb inversion clade</taxon>
        <taxon>NPAAA clade</taxon>
        <taxon>Hologalegina</taxon>
        <taxon>IRL clade</taxon>
        <taxon>Trifolieae</taxon>
        <taxon>Trifolium</taxon>
    </lineage>
</organism>
<gene>
    <name evidence="1" type="ORF">MILVUS5_LOCUS15115</name>
</gene>
<comment type="caution">
    <text evidence="1">The sequence shown here is derived from an EMBL/GenBank/DDBJ whole genome shotgun (WGS) entry which is preliminary data.</text>
</comment>
<proteinExistence type="predicted"/>
<accession>A0ACB0JN37</accession>
<sequence length="356" mass="40204">MFPPPPKPPGHSFQLQVTRETAVLPPPLEPPDVEHIVVVLQGFATLMFPSLTGFRSLYRNGYRVTDSILGSLNHTVTSPLPPPEPPDMSYDTAVVMLTIAKHNLLCRPHANSHFWGFNRRGSLQHHVTWAWSQRIGIIALVGVVIIHQMIAKVLLLGTYIINFEENSAWTDYMLVILHDIEKNNIKHSSLFTGLYLMECIKSLLEKHEIIGLSLGLVLTICYEFNCVIGSKFFVLDATHGSVIHADRLFERYSNRDIVISSNFASYFFMVIVGLKIGNSTFFVFCLSDIHFSNYHVCHDVELVSTVAISHAKGCLQIPNESLDTKMRHQETQLYVAMMSQDQLFLLEIVPSHYAVV</sequence>
<reference evidence="1" key="1">
    <citation type="submission" date="2023-10" db="EMBL/GenBank/DDBJ databases">
        <authorList>
            <person name="Rodriguez Cubillos JULIANA M."/>
            <person name="De Vega J."/>
        </authorList>
    </citation>
    <scope>NUCLEOTIDE SEQUENCE</scope>
</reference>
<evidence type="ECO:0000313" key="2">
    <source>
        <dbReference type="Proteomes" id="UP001177021"/>
    </source>
</evidence>